<evidence type="ECO:0000313" key="2">
    <source>
        <dbReference type="EMBL" id="MDQ0274340.1"/>
    </source>
</evidence>
<organism evidence="2 3">
    <name type="scientific">Peptoniphilus koenoeneniae</name>
    <dbReference type="NCBI Taxonomy" id="507751"/>
    <lineage>
        <taxon>Bacteria</taxon>
        <taxon>Bacillati</taxon>
        <taxon>Bacillota</taxon>
        <taxon>Tissierellia</taxon>
        <taxon>Tissierellales</taxon>
        <taxon>Peptoniphilaceae</taxon>
        <taxon>Peptoniphilus</taxon>
    </lineage>
</organism>
<dbReference type="GO" id="GO:0016853">
    <property type="term" value="F:isomerase activity"/>
    <property type="evidence" value="ECO:0007669"/>
    <property type="project" value="UniProtKB-KW"/>
</dbReference>
<dbReference type="RefSeq" id="WP_307494878.1">
    <property type="nucleotide sequence ID" value="NZ_JAUSTN010000002.1"/>
</dbReference>
<dbReference type="Gene3D" id="3.40.30.10">
    <property type="entry name" value="Glutaredoxin"/>
    <property type="match status" value="1"/>
</dbReference>
<proteinExistence type="predicted"/>
<dbReference type="Proteomes" id="UP001236559">
    <property type="component" value="Unassembled WGS sequence"/>
</dbReference>
<dbReference type="InterPro" id="IPR013766">
    <property type="entry name" value="Thioredoxin_domain"/>
</dbReference>
<keyword evidence="2" id="KW-0413">Isomerase</keyword>
<evidence type="ECO:0000313" key="3">
    <source>
        <dbReference type="Proteomes" id="UP001236559"/>
    </source>
</evidence>
<feature type="domain" description="Thioredoxin" evidence="1">
    <location>
        <begin position="288"/>
        <end position="377"/>
    </location>
</feature>
<dbReference type="SUPFAM" id="SSF52833">
    <property type="entry name" value="Thioredoxin-like"/>
    <property type="match status" value="1"/>
</dbReference>
<reference evidence="2 3" key="1">
    <citation type="submission" date="2023-07" db="EMBL/GenBank/DDBJ databases">
        <title>Genomic Encyclopedia of Type Strains, Phase IV (KMG-IV): sequencing the most valuable type-strain genomes for metagenomic binning, comparative biology and taxonomic classification.</title>
        <authorList>
            <person name="Goeker M."/>
        </authorList>
    </citation>
    <scope>NUCLEOTIDE SEQUENCE [LARGE SCALE GENOMIC DNA]</scope>
    <source>
        <strain evidence="2 3">DSM 22616</strain>
    </source>
</reference>
<name>A0ABU0AWH1_9FIRM</name>
<dbReference type="CDD" id="cd02947">
    <property type="entry name" value="TRX_family"/>
    <property type="match status" value="1"/>
</dbReference>
<comment type="caution">
    <text evidence="2">The sequence shown here is derived from an EMBL/GenBank/DDBJ whole genome shotgun (WGS) entry which is preliminary data.</text>
</comment>
<keyword evidence="3" id="KW-1185">Reference proteome</keyword>
<dbReference type="EMBL" id="JAUSTN010000002">
    <property type="protein sequence ID" value="MDQ0274340.1"/>
    <property type="molecule type" value="Genomic_DNA"/>
</dbReference>
<evidence type="ECO:0000259" key="1">
    <source>
        <dbReference type="Pfam" id="PF00085"/>
    </source>
</evidence>
<gene>
    <name evidence="2" type="ORF">J2S72_000348</name>
</gene>
<dbReference type="InterPro" id="IPR036249">
    <property type="entry name" value="Thioredoxin-like_sf"/>
</dbReference>
<accession>A0ABU0AWH1</accession>
<protein>
    <submittedName>
        <fullName evidence="2">Thiol-disulfide isomerase/thioredoxin</fullName>
    </submittedName>
</protein>
<dbReference type="Pfam" id="PF00085">
    <property type="entry name" value="Thioredoxin"/>
    <property type="match status" value="1"/>
</dbReference>
<sequence length="379" mass="44378">MYKLISSMGKVYLYKDKKLIREEEGSFWKINEKNYISENKSKNRAFKNTILDFSHNYFLVDENVSKVYEENEEEAFYIDKNILALDKICTNIYADQGDLRFKDGNLLIVKKDEIYILDEKKEKVYSLKAQDLKVDSFKKAHFIQRGNFGESHLLIVAEKNLSLVLEVSPITKEILMEINYKNANLIGDINDFLFKNCKRADAKRIGSDTFLVLNDFGLIYKFNKDKHLTDFLFLKDPIDYCYFSEKEINLDFGKPVWQYLKLYGNLQEKQAAGKAKKINDSGSTILNYKNFYSHKKDCLIIFGSQNCIHCEGALEIIKDAHKEMNFVSYYMDLTNESLIREKFKIRAYPTSIIFKGGKEFKRFTGKINYDDLLDALEEV</sequence>